<comment type="caution">
    <text evidence="1">The sequence shown here is derived from an EMBL/GenBank/DDBJ whole genome shotgun (WGS) entry which is preliminary data.</text>
</comment>
<protein>
    <submittedName>
        <fullName evidence="1">Uncharacterized protein</fullName>
    </submittedName>
</protein>
<sequence>MDVLGSELMGFPFQVQPDGRVTLQAVLPSLLLNAGKYTVSVIVLSSDLKVLCRHDKTLSVTIVAACASGASMILPAQWSVRNSP</sequence>
<dbReference type="Proteomes" id="UP000321083">
    <property type="component" value="Unassembled WGS sequence"/>
</dbReference>
<dbReference type="AlphaFoldDB" id="A0A5C6M593"/>
<proteinExistence type="predicted"/>
<organism evidence="1 2">
    <name type="scientific">Planctomyces bekefii</name>
    <dbReference type="NCBI Taxonomy" id="1653850"/>
    <lineage>
        <taxon>Bacteria</taxon>
        <taxon>Pseudomonadati</taxon>
        <taxon>Planctomycetota</taxon>
        <taxon>Planctomycetia</taxon>
        <taxon>Planctomycetales</taxon>
        <taxon>Planctomycetaceae</taxon>
        <taxon>Planctomyces</taxon>
    </lineage>
</organism>
<keyword evidence="2" id="KW-1185">Reference proteome</keyword>
<accession>A0A5C6M593</accession>
<gene>
    <name evidence="1" type="ORF">E3A20_26920</name>
</gene>
<name>A0A5C6M593_9PLAN</name>
<reference evidence="1 2" key="2">
    <citation type="submission" date="2019-08" db="EMBL/GenBank/DDBJ databases">
        <authorList>
            <person name="Henke P."/>
        </authorList>
    </citation>
    <scope>NUCLEOTIDE SEQUENCE [LARGE SCALE GENOMIC DNA]</scope>
    <source>
        <strain evidence="1">Phe10_nw2017</strain>
    </source>
</reference>
<dbReference type="EMBL" id="SRHE01000801">
    <property type="protein sequence ID" value="TWW08181.1"/>
    <property type="molecule type" value="Genomic_DNA"/>
</dbReference>
<evidence type="ECO:0000313" key="2">
    <source>
        <dbReference type="Proteomes" id="UP000321083"/>
    </source>
</evidence>
<reference evidence="1 2" key="1">
    <citation type="submission" date="2019-08" db="EMBL/GenBank/DDBJ databases">
        <title>100 year-old enigma solved: identification of Planctomyces bekefii, the type genus and species of the phylum Planctomycetes.</title>
        <authorList>
            <person name="Svetlana D.N."/>
            <person name="Overmann J."/>
        </authorList>
    </citation>
    <scope>NUCLEOTIDE SEQUENCE [LARGE SCALE GENOMIC DNA]</scope>
    <source>
        <strain evidence="1">Phe10_nw2017</strain>
    </source>
</reference>
<evidence type="ECO:0000313" key="1">
    <source>
        <dbReference type="EMBL" id="TWW08181.1"/>
    </source>
</evidence>